<dbReference type="AlphaFoldDB" id="A0A923RS66"/>
<feature type="region of interest" description="Disordered" evidence="2">
    <location>
        <begin position="1"/>
        <end position="46"/>
    </location>
</feature>
<gene>
    <name evidence="4" type="ORF">H8S17_03525</name>
</gene>
<keyword evidence="3" id="KW-0472">Membrane</keyword>
<comment type="caution">
    <text evidence="4">The sequence shown here is derived from an EMBL/GenBank/DDBJ whole genome shotgun (WGS) entry which is preliminary data.</text>
</comment>
<keyword evidence="1" id="KW-0175">Coiled coil</keyword>
<accession>A0A923RS66</accession>
<name>A0A923RS66_9FIRM</name>
<protein>
    <recommendedName>
        <fullName evidence="6">Magnesium transporter MgtE intracellular domain-containing protein</fullName>
    </recommendedName>
</protein>
<evidence type="ECO:0008006" key="6">
    <source>
        <dbReference type="Google" id="ProtNLM"/>
    </source>
</evidence>
<keyword evidence="3" id="KW-1133">Transmembrane helix</keyword>
<dbReference type="SUPFAM" id="SSF158791">
    <property type="entry name" value="MgtE N-terminal domain-like"/>
    <property type="match status" value="1"/>
</dbReference>
<evidence type="ECO:0000256" key="2">
    <source>
        <dbReference type="SAM" id="MobiDB-lite"/>
    </source>
</evidence>
<proteinExistence type="predicted"/>
<sequence>MEGQGTESKADKKAEKKAAKQEKKAQKAMAQEEKRRKKLEQAGATPEEIQRAMEYGTEYEEEGGSRLAVFFVTFIIIVIWLAILTLLIKMDVGGFGSTVLQPLLKDVPYVNRILPETDGVETDSTESKGSTEYPYATLDEAVARIKELEVELQDEKNQVSQKDERNAELEDLASQLEQYKANEAAFEAEKQKFDEEVVFSDKAPDINEYKTFYESIDPANAEAIYKQVIEQQQADEQLDAYVKMYSEMKPKQAAAIFDTMKDDLKLVAKILKAMKPESSASILGAMNQDTAAKLTKIMEPSES</sequence>
<organism evidence="4 5">
    <name type="scientific">Roseburia zhanii</name>
    <dbReference type="NCBI Taxonomy" id="2763064"/>
    <lineage>
        <taxon>Bacteria</taxon>
        <taxon>Bacillati</taxon>
        <taxon>Bacillota</taxon>
        <taxon>Clostridia</taxon>
        <taxon>Lachnospirales</taxon>
        <taxon>Lachnospiraceae</taxon>
        <taxon>Roseburia</taxon>
    </lineage>
</organism>
<dbReference type="EMBL" id="JACOPH010000002">
    <property type="protein sequence ID" value="MBC5713288.1"/>
    <property type="molecule type" value="Genomic_DNA"/>
</dbReference>
<feature type="compositionally biased region" description="Basic and acidic residues" evidence="2">
    <location>
        <begin position="8"/>
        <end position="34"/>
    </location>
</feature>
<dbReference type="Gene3D" id="1.25.60.10">
    <property type="entry name" value="MgtE N-terminal domain-like"/>
    <property type="match status" value="1"/>
</dbReference>
<dbReference type="InterPro" id="IPR038076">
    <property type="entry name" value="MgtE_N_sf"/>
</dbReference>
<keyword evidence="5" id="KW-1185">Reference proteome</keyword>
<feature type="transmembrane region" description="Helical" evidence="3">
    <location>
        <begin position="67"/>
        <end position="88"/>
    </location>
</feature>
<evidence type="ECO:0000313" key="4">
    <source>
        <dbReference type="EMBL" id="MBC5713288.1"/>
    </source>
</evidence>
<evidence type="ECO:0000313" key="5">
    <source>
        <dbReference type="Proteomes" id="UP000606720"/>
    </source>
</evidence>
<reference evidence="4" key="1">
    <citation type="submission" date="2020-08" db="EMBL/GenBank/DDBJ databases">
        <title>Genome public.</title>
        <authorList>
            <person name="Liu C."/>
            <person name="Sun Q."/>
        </authorList>
    </citation>
    <scope>NUCLEOTIDE SEQUENCE</scope>
    <source>
        <strain evidence="4">BX1005</strain>
    </source>
</reference>
<evidence type="ECO:0000256" key="1">
    <source>
        <dbReference type="SAM" id="Coils"/>
    </source>
</evidence>
<dbReference type="Proteomes" id="UP000606720">
    <property type="component" value="Unassembled WGS sequence"/>
</dbReference>
<keyword evidence="3" id="KW-0812">Transmembrane</keyword>
<evidence type="ECO:0000256" key="3">
    <source>
        <dbReference type="SAM" id="Phobius"/>
    </source>
</evidence>
<feature type="coiled-coil region" evidence="1">
    <location>
        <begin position="138"/>
        <end position="196"/>
    </location>
</feature>